<proteinExistence type="predicted"/>
<feature type="compositionally biased region" description="Polar residues" evidence="1">
    <location>
        <begin position="210"/>
        <end position="227"/>
    </location>
</feature>
<keyword evidence="3" id="KW-1185">Reference proteome</keyword>
<dbReference type="EMBL" id="ML976061">
    <property type="protein sequence ID" value="KAF1940534.1"/>
    <property type="molecule type" value="Genomic_DNA"/>
</dbReference>
<organism evidence="2 3">
    <name type="scientific">Clathrospora elynae</name>
    <dbReference type="NCBI Taxonomy" id="706981"/>
    <lineage>
        <taxon>Eukaryota</taxon>
        <taxon>Fungi</taxon>
        <taxon>Dikarya</taxon>
        <taxon>Ascomycota</taxon>
        <taxon>Pezizomycotina</taxon>
        <taxon>Dothideomycetes</taxon>
        <taxon>Pleosporomycetidae</taxon>
        <taxon>Pleosporales</taxon>
        <taxon>Diademaceae</taxon>
        <taxon>Clathrospora</taxon>
    </lineage>
</organism>
<feature type="region of interest" description="Disordered" evidence="1">
    <location>
        <begin position="315"/>
        <end position="371"/>
    </location>
</feature>
<feature type="region of interest" description="Disordered" evidence="1">
    <location>
        <begin position="390"/>
        <end position="422"/>
    </location>
</feature>
<dbReference type="Proteomes" id="UP000800038">
    <property type="component" value="Unassembled WGS sequence"/>
</dbReference>
<feature type="compositionally biased region" description="Polar residues" evidence="1">
    <location>
        <begin position="361"/>
        <end position="370"/>
    </location>
</feature>
<evidence type="ECO:0000313" key="3">
    <source>
        <dbReference type="Proteomes" id="UP000800038"/>
    </source>
</evidence>
<feature type="compositionally biased region" description="Low complexity" evidence="1">
    <location>
        <begin position="12"/>
        <end position="24"/>
    </location>
</feature>
<dbReference type="AlphaFoldDB" id="A0A6A5SLM9"/>
<feature type="compositionally biased region" description="Polar residues" evidence="1">
    <location>
        <begin position="89"/>
        <end position="98"/>
    </location>
</feature>
<evidence type="ECO:0000313" key="2">
    <source>
        <dbReference type="EMBL" id="KAF1940534.1"/>
    </source>
</evidence>
<gene>
    <name evidence="2" type="ORF">EJ02DRAFT_455948</name>
</gene>
<dbReference type="OrthoDB" id="3692269at2759"/>
<feature type="compositionally biased region" description="Low complexity" evidence="1">
    <location>
        <begin position="153"/>
        <end position="187"/>
    </location>
</feature>
<name>A0A6A5SLM9_9PLEO</name>
<sequence length="553" mass="60904">MEGHCDQQGQYRAQQAPMQRQKQQNGQPRMAKSPTYLPPQQQGAHMPCPFFDPAPAPGFTYSSSTPTSPPSAYSTPYQQAFPAPESHRTLSSNISSNVAMGARGGQRQNEARMPTARPVNVSQQYAPIPPSPSSVTSKASPLLAVEHMPTLSQPAQVPAAQPAQSQLTRQQPSTQPTQNQQRPTTPNVAAPVHNQQTKSPDSPCYHPVAQPTNGQQRQVTSPPNGTAQLPQRQVPSPSPPSKSSYQSAPQNHRYPGNVTPTTPHQNPYQSVQGQKRAATCAAAGLAQAEKRQATAKFNGLSNATPVLHNAYPSPAQAEKRRATAQSNGLSHATPVRHNVYSSPTRPKTAKPNAMTHAGQWKSATGPNTAPDSRLCQKPTLEQLLHAAAHAPNGIPPNMHQEHLQQNASQEQQALREERAAQAIRDQQARQAYQAYLAEKAAHQEQWRIATEQALERERTVARKEELKKDPSANYRHLHELIRLGLFPIGQKPEPYLRKLLANFPEPVFDKTSDLSLAIMYAKEKWDLYLEFKDVVRCAETMKKRKAQEAKHKV</sequence>
<accession>A0A6A5SLM9</accession>
<protein>
    <submittedName>
        <fullName evidence="2">Uncharacterized protein</fullName>
    </submittedName>
</protein>
<feature type="compositionally biased region" description="Polar residues" evidence="1">
    <location>
        <begin position="258"/>
        <end position="273"/>
    </location>
</feature>
<feature type="compositionally biased region" description="Low complexity" evidence="1">
    <location>
        <begin position="60"/>
        <end position="77"/>
    </location>
</feature>
<feature type="compositionally biased region" description="Low complexity" evidence="1">
    <location>
        <begin position="228"/>
        <end position="250"/>
    </location>
</feature>
<evidence type="ECO:0000256" key="1">
    <source>
        <dbReference type="SAM" id="MobiDB-lite"/>
    </source>
</evidence>
<reference evidence="2" key="1">
    <citation type="journal article" date="2020" name="Stud. Mycol.">
        <title>101 Dothideomycetes genomes: a test case for predicting lifestyles and emergence of pathogens.</title>
        <authorList>
            <person name="Haridas S."/>
            <person name="Albert R."/>
            <person name="Binder M."/>
            <person name="Bloem J."/>
            <person name="Labutti K."/>
            <person name="Salamov A."/>
            <person name="Andreopoulos B."/>
            <person name="Baker S."/>
            <person name="Barry K."/>
            <person name="Bills G."/>
            <person name="Bluhm B."/>
            <person name="Cannon C."/>
            <person name="Castanera R."/>
            <person name="Culley D."/>
            <person name="Daum C."/>
            <person name="Ezra D."/>
            <person name="Gonzalez J."/>
            <person name="Henrissat B."/>
            <person name="Kuo A."/>
            <person name="Liang C."/>
            <person name="Lipzen A."/>
            <person name="Lutzoni F."/>
            <person name="Magnuson J."/>
            <person name="Mondo S."/>
            <person name="Nolan M."/>
            <person name="Ohm R."/>
            <person name="Pangilinan J."/>
            <person name="Park H.-J."/>
            <person name="Ramirez L."/>
            <person name="Alfaro M."/>
            <person name="Sun H."/>
            <person name="Tritt A."/>
            <person name="Yoshinaga Y."/>
            <person name="Zwiers L.-H."/>
            <person name="Turgeon B."/>
            <person name="Goodwin S."/>
            <person name="Spatafora J."/>
            <person name="Crous P."/>
            <person name="Grigoriev I."/>
        </authorList>
    </citation>
    <scope>NUCLEOTIDE SEQUENCE</scope>
    <source>
        <strain evidence="2">CBS 161.51</strain>
    </source>
</reference>
<feature type="region of interest" description="Disordered" evidence="1">
    <location>
        <begin position="1"/>
        <end position="282"/>
    </location>
</feature>